<evidence type="ECO:0000256" key="1">
    <source>
        <dbReference type="SAM" id="MobiDB-lite"/>
    </source>
</evidence>
<name>A0ABQ8SFI6_PERAM</name>
<accession>A0ABQ8SFI6</accession>
<sequence length="83" mass="9431">MVGLCEGGNEPPGSLKAIFREMKRFANETRFTYCKFNVIRPLKSDRFANYVQAAARLCESTHSHIPPPRRTAARPSPTPRVKR</sequence>
<reference evidence="2 3" key="1">
    <citation type="journal article" date="2022" name="Allergy">
        <title>Genome assembly and annotation of Periplaneta americana reveal a comprehensive cockroach allergen profile.</title>
        <authorList>
            <person name="Wang L."/>
            <person name="Xiong Q."/>
            <person name="Saelim N."/>
            <person name="Wang L."/>
            <person name="Nong W."/>
            <person name="Wan A.T."/>
            <person name="Shi M."/>
            <person name="Liu X."/>
            <person name="Cao Q."/>
            <person name="Hui J.H.L."/>
            <person name="Sookrung N."/>
            <person name="Leung T.F."/>
            <person name="Tungtrongchitr A."/>
            <person name="Tsui S.K.W."/>
        </authorList>
    </citation>
    <scope>NUCLEOTIDE SEQUENCE [LARGE SCALE GENOMIC DNA]</scope>
    <source>
        <tissue evidence="2">Whole body-01</tissue>
    </source>
</reference>
<protein>
    <submittedName>
        <fullName evidence="2">Uncharacterized protein</fullName>
    </submittedName>
</protein>
<keyword evidence="3" id="KW-1185">Reference proteome</keyword>
<proteinExistence type="predicted"/>
<organism evidence="2 3">
    <name type="scientific">Periplaneta americana</name>
    <name type="common">American cockroach</name>
    <name type="synonym">Blatta americana</name>
    <dbReference type="NCBI Taxonomy" id="6978"/>
    <lineage>
        <taxon>Eukaryota</taxon>
        <taxon>Metazoa</taxon>
        <taxon>Ecdysozoa</taxon>
        <taxon>Arthropoda</taxon>
        <taxon>Hexapoda</taxon>
        <taxon>Insecta</taxon>
        <taxon>Pterygota</taxon>
        <taxon>Neoptera</taxon>
        <taxon>Polyneoptera</taxon>
        <taxon>Dictyoptera</taxon>
        <taxon>Blattodea</taxon>
        <taxon>Blattoidea</taxon>
        <taxon>Blattidae</taxon>
        <taxon>Blattinae</taxon>
        <taxon>Periplaneta</taxon>
    </lineage>
</organism>
<gene>
    <name evidence="2" type="ORF">ANN_21084</name>
</gene>
<evidence type="ECO:0000313" key="2">
    <source>
        <dbReference type="EMBL" id="KAJ4432465.1"/>
    </source>
</evidence>
<feature type="region of interest" description="Disordered" evidence="1">
    <location>
        <begin position="61"/>
        <end position="83"/>
    </location>
</feature>
<comment type="caution">
    <text evidence="2">The sequence shown here is derived from an EMBL/GenBank/DDBJ whole genome shotgun (WGS) entry which is preliminary data.</text>
</comment>
<evidence type="ECO:0000313" key="3">
    <source>
        <dbReference type="Proteomes" id="UP001148838"/>
    </source>
</evidence>
<dbReference type="EMBL" id="JAJSOF020000029">
    <property type="protein sequence ID" value="KAJ4432465.1"/>
    <property type="molecule type" value="Genomic_DNA"/>
</dbReference>
<dbReference type="Proteomes" id="UP001148838">
    <property type="component" value="Unassembled WGS sequence"/>
</dbReference>